<name>A0A9J6CHX9_POLVA</name>
<dbReference type="PROSITE" id="PS51698">
    <property type="entry name" value="U_BOX"/>
    <property type="match status" value="1"/>
</dbReference>
<dbReference type="GO" id="GO:0005634">
    <property type="term" value="C:nucleus"/>
    <property type="evidence" value="ECO:0007669"/>
    <property type="project" value="UniProtKB-SubCell"/>
</dbReference>
<dbReference type="OrthoDB" id="20295at2759"/>
<keyword evidence="8" id="KW-0597">Phosphoprotein</keyword>
<dbReference type="Gene3D" id="3.30.40.10">
    <property type="entry name" value="Zinc/RING finger domain, C3HC4 (zinc finger)"/>
    <property type="match status" value="1"/>
</dbReference>
<keyword evidence="9" id="KW-0808">Transferase</keyword>
<evidence type="ECO:0000256" key="12">
    <source>
        <dbReference type="ARBA" id="ARBA00023242"/>
    </source>
</evidence>
<dbReference type="SUPFAM" id="SSF57850">
    <property type="entry name" value="RING/U-box"/>
    <property type="match status" value="1"/>
</dbReference>
<dbReference type="InterPro" id="IPR013083">
    <property type="entry name" value="Znf_RING/FYVE/PHD"/>
</dbReference>
<dbReference type="EMBL" id="JADBJN010000001">
    <property type="protein sequence ID" value="KAG5681557.1"/>
    <property type="molecule type" value="Genomic_DNA"/>
</dbReference>
<proteinExistence type="inferred from homology"/>
<evidence type="ECO:0000256" key="7">
    <source>
        <dbReference type="ARBA" id="ARBA00022490"/>
    </source>
</evidence>
<dbReference type="GO" id="GO:0034450">
    <property type="term" value="F:ubiquitin-ubiquitin ligase activity"/>
    <property type="evidence" value="ECO:0007669"/>
    <property type="project" value="InterPro"/>
</dbReference>
<comment type="subcellular location">
    <subcellularLocation>
        <location evidence="3">Cytoplasm</location>
    </subcellularLocation>
    <subcellularLocation>
        <location evidence="2">Nucleus</location>
    </subcellularLocation>
</comment>
<dbReference type="Pfam" id="PF10408">
    <property type="entry name" value="Ufd2P_core"/>
    <property type="match status" value="1"/>
</dbReference>
<keyword evidence="12" id="KW-0539">Nucleus</keyword>
<comment type="caution">
    <text evidence="19">The sequence shown here is derived from an EMBL/GenBank/DDBJ whole genome shotgun (WGS) entry which is preliminary data.</text>
</comment>
<dbReference type="GO" id="GO:0000209">
    <property type="term" value="P:protein polyubiquitination"/>
    <property type="evidence" value="ECO:0007669"/>
    <property type="project" value="TreeGrafter"/>
</dbReference>
<feature type="compositionally biased region" description="Polar residues" evidence="17">
    <location>
        <begin position="80"/>
        <end position="89"/>
    </location>
</feature>
<comment type="pathway">
    <text evidence="4">Protein modification; protein ubiquitination.</text>
</comment>
<dbReference type="GO" id="GO:0005737">
    <property type="term" value="C:cytoplasm"/>
    <property type="evidence" value="ECO:0007669"/>
    <property type="project" value="UniProtKB-SubCell"/>
</dbReference>
<keyword evidence="10" id="KW-0833">Ubl conjugation pathway</keyword>
<protein>
    <recommendedName>
        <fullName evidence="14">Ubiquitin conjugation factor E4 B</fullName>
        <ecNumber evidence="6">2.3.2.27</ecNumber>
    </recommendedName>
    <alternativeName>
        <fullName evidence="16">RING-type E3 ubiquitin transferase E4 B</fullName>
    </alternativeName>
    <alternativeName>
        <fullName evidence="15">Ubiquitin fusion degradation protein 2</fullName>
    </alternativeName>
</protein>
<keyword evidence="11" id="KW-0007">Acetylation</keyword>
<comment type="similarity">
    <text evidence="5">Belongs to the ubiquitin conjugation factor E4 family.</text>
</comment>
<dbReference type="InterPro" id="IPR003613">
    <property type="entry name" value="Ubox_domain"/>
</dbReference>
<evidence type="ECO:0000256" key="8">
    <source>
        <dbReference type="ARBA" id="ARBA00022553"/>
    </source>
</evidence>
<comment type="function">
    <text evidence="13">Ubiquitin-protein ligase that probably functions as an E3 ligase in conjunction with specific E1 and E2 ligases. May also function as an E4 ligase mediating the assembly of polyubiquitin chains on substrates ubiquitinated by another E3 ubiquitin ligase. May regulate myosin assembly in striated muscles together with STUB1 and VCP/p97 by targeting myosin chaperone UNC45B for proteasomal degradation.</text>
</comment>
<evidence type="ECO:0000259" key="18">
    <source>
        <dbReference type="PROSITE" id="PS51698"/>
    </source>
</evidence>
<gene>
    <name evidence="19" type="ORF">PVAND_010977</name>
</gene>
<dbReference type="Pfam" id="PF04564">
    <property type="entry name" value="U-box"/>
    <property type="match status" value="1"/>
</dbReference>
<dbReference type="PANTHER" id="PTHR13931">
    <property type="entry name" value="UBIQUITINATION FACTOR E4"/>
    <property type="match status" value="1"/>
</dbReference>
<dbReference type="SMART" id="SM00504">
    <property type="entry name" value="Ubox"/>
    <property type="match status" value="1"/>
</dbReference>
<evidence type="ECO:0000256" key="3">
    <source>
        <dbReference type="ARBA" id="ARBA00004496"/>
    </source>
</evidence>
<dbReference type="Proteomes" id="UP001107558">
    <property type="component" value="Chromosome 1"/>
</dbReference>
<reference evidence="19" key="1">
    <citation type="submission" date="2021-03" db="EMBL/GenBank/DDBJ databases">
        <title>Chromosome level genome of the anhydrobiotic midge Polypedilum vanderplanki.</title>
        <authorList>
            <person name="Yoshida Y."/>
            <person name="Kikawada T."/>
            <person name="Gusev O."/>
        </authorList>
    </citation>
    <scope>NUCLEOTIDE SEQUENCE</scope>
    <source>
        <strain evidence="19">NIAS01</strain>
        <tissue evidence="19">Whole body or cell culture</tissue>
    </source>
</reference>
<evidence type="ECO:0000256" key="9">
    <source>
        <dbReference type="ARBA" id="ARBA00022679"/>
    </source>
</evidence>
<feature type="domain" description="U-box" evidence="18">
    <location>
        <begin position="1050"/>
        <end position="1123"/>
    </location>
</feature>
<feature type="compositionally biased region" description="Low complexity" evidence="17">
    <location>
        <begin position="50"/>
        <end position="70"/>
    </location>
</feature>
<dbReference type="EC" id="2.3.2.27" evidence="6"/>
<evidence type="ECO:0000256" key="10">
    <source>
        <dbReference type="ARBA" id="ARBA00022786"/>
    </source>
</evidence>
<dbReference type="GO" id="GO:0036503">
    <property type="term" value="P:ERAD pathway"/>
    <property type="evidence" value="ECO:0007669"/>
    <property type="project" value="InterPro"/>
</dbReference>
<dbReference type="InterPro" id="IPR019474">
    <property type="entry name" value="Ub_conjug_fac_E4_core"/>
</dbReference>
<sequence length="1127" mass="131810">MDEDRNQEQQNQQLSQQEIRLRRLRKLGVNTASVNNEKTDESANQKRESSLNNNNCTTSSPETTESSCNSNDKKDDNKNTIFSDTTSVANDKVENNMNISNQSLSEIIHMETCDKDKISAIAVPPDQMDIDENETAESEILKSISRILDATWTENYNASFIVKKTAEAILDGFLQPTNYSELISEILNEVIRQYMVGDLVQEIEVNSLSDQILSSRMRNDDIEMDFDEDALNDAFRVKQTKTCTPKEAILYYLIQCFNRTLTERQHKEISTECKKQIIQNAIFLLDHDWLFIEISDLSPSDMRSRSAILQIMYDETISYQDFLKNLITELYNYHPKLFTKIFNIVLEDIFLDMRCKQIKHCIYSLPTHSIDRLIELISMGLTNNESVKPVCNLVVGHRTFLPKLSTDIPGREISQISYLAPFLSLSIVVYDRFYDEDNSIDNVVQSDLQNKLDYVRTLLHKLFYTFIANKDTREIALKYIAELLKHNAKREQYNADERSLAQDGFMLNLMAVMQQLSIKVKLERIDPLYPFHPQALVSIADDTKLKFETNEYIKHCEKLKNEIKWEEPKFVSHCWFFTLHSHHLGILPAISRYHKRLRAIKELQRMVDELNATESRWKNTPISRRNANARNKWTNRIKKLTKAKNTMEIVILDPNLNRNCLQFYSTVCEFVLHHIEGRQQIEVPFYNKITPSALTSSDEFSSLPVWYIEDVADYLLFLLQNRVEVIIDYMDNSIITWLLTLVCAPHLIKNPYLTAKLIEVLFVICPSIQSTTTKIYNMIMNHELAQNSLIPALMKFYVDVETTGQSTEFYDKFTIRYHISHIFKSLWNSSLHRQMIISESKNGKQFVKFVNMLMNDTTFLLDESLENLKKIHEVQTLMMQEKEWSKLDPEDQAQRQRQLIQDERQCRSYLTLARETVDMFHYLTTDIKEPFLRKELVDRLSSMLNYNLHQLCGPKCSDLRVRNPSRYGWEPRRLLGQIIDIYIHLSSDEFAASLARDERSFEKHLFEYAAEKIEKNAIRSAIEVEKFRSLIQKAGEIYTMNQKNEDDFADAPDEFKDPLMDIVMSDPVKLPSGLIMERSIIVRHLLNSQTDPFNRQPLTEEELKPVPELKARIENWKREKTEKKNID</sequence>
<evidence type="ECO:0000256" key="16">
    <source>
        <dbReference type="ARBA" id="ARBA00083610"/>
    </source>
</evidence>
<organism evidence="19 20">
    <name type="scientific">Polypedilum vanderplanki</name>
    <name type="common">Sleeping chironomid midge</name>
    <dbReference type="NCBI Taxonomy" id="319348"/>
    <lineage>
        <taxon>Eukaryota</taxon>
        <taxon>Metazoa</taxon>
        <taxon>Ecdysozoa</taxon>
        <taxon>Arthropoda</taxon>
        <taxon>Hexapoda</taxon>
        <taxon>Insecta</taxon>
        <taxon>Pterygota</taxon>
        <taxon>Neoptera</taxon>
        <taxon>Endopterygota</taxon>
        <taxon>Diptera</taxon>
        <taxon>Nematocera</taxon>
        <taxon>Chironomoidea</taxon>
        <taxon>Chironomidae</taxon>
        <taxon>Chironominae</taxon>
        <taxon>Polypedilum</taxon>
        <taxon>Polypedilum</taxon>
    </lineage>
</organism>
<feature type="compositionally biased region" description="Basic and acidic residues" evidence="17">
    <location>
        <begin position="37"/>
        <end position="49"/>
    </location>
</feature>
<evidence type="ECO:0000256" key="5">
    <source>
        <dbReference type="ARBA" id="ARBA00007434"/>
    </source>
</evidence>
<evidence type="ECO:0000313" key="20">
    <source>
        <dbReference type="Proteomes" id="UP001107558"/>
    </source>
</evidence>
<dbReference type="CDD" id="cd16658">
    <property type="entry name" value="RING-Ubox_UBE4B"/>
    <property type="match status" value="1"/>
</dbReference>
<keyword evidence="20" id="KW-1185">Reference proteome</keyword>
<evidence type="ECO:0000313" key="19">
    <source>
        <dbReference type="EMBL" id="KAG5681557.1"/>
    </source>
</evidence>
<evidence type="ECO:0000256" key="14">
    <source>
        <dbReference type="ARBA" id="ARBA00072779"/>
    </source>
</evidence>
<evidence type="ECO:0000256" key="2">
    <source>
        <dbReference type="ARBA" id="ARBA00004123"/>
    </source>
</evidence>
<evidence type="ECO:0000256" key="15">
    <source>
        <dbReference type="ARBA" id="ARBA00081821"/>
    </source>
</evidence>
<feature type="region of interest" description="Disordered" evidence="17">
    <location>
        <begin position="30"/>
        <end position="89"/>
    </location>
</feature>
<dbReference type="AlphaFoldDB" id="A0A9J6CHX9"/>
<dbReference type="PANTHER" id="PTHR13931:SF2">
    <property type="entry name" value="UBIQUITIN CONJUGATION FACTOR E4 B"/>
    <property type="match status" value="1"/>
</dbReference>
<dbReference type="FunFam" id="3.30.40.10:FF:000060">
    <property type="entry name" value="ubiquitin conjugation factor E4 B"/>
    <property type="match status" value="1"/>
</dbReference>
<dbReference type="GO" id="GO:0000151">
    <property type="term" value="C:ubiquitin ligase complex"/>
    <property type="evidence" value="ECO:0007669"/>
    <property type="project" value="InterPro"/>
</dbReference>
<keyword evidence="7" id="KW-0963">Cytoplasm</keyword>
<dbReference type="GO" id="GO:0006511">
    <property type="term" value="P:ubiquitin-dependent protein catabolic process"/>
    <property type="evidence" value="ECO:0007669"/>
    <property type="project" value="InterPro"/>
</dbReference>
<evidence type="ECO:0000256" key="1">
    <source>
        <dbReference type="ARBA" id="ARBA00000900"/>
    </source>
</evidence>
<dbReference type="InterPro" id="IPR045132">
    <property type="entry name" value="UBE4"/>
</dbReference>
<evidence type="ECO:0000256" key="17">
    <source>
        <dbReference type="SAM" id="MobiDB-lite"/>
    </source>
</evidence>
<accession>A0A9J6CHX9</accession>
<comment type="catalytic activity">
    <reaction evidence="1">
        <text>S-ubiquitinyl-[E2 ubiquitin-conjugating enzyme]-L-cysteine + [acceptor protein]-L-lysine = [E2 ubiquitin-conjugating enzyme]-L-cysteine + N(6)-ubiquitinyl-[acceptor protein]-L-lysine.</text>
        <dbReference type="EC" id="2.3.2.27"/>
    </reaction>
</comment>
<evidence type="ECO:0000256" key="4">
    <source>
        <dbReference type="ARBA" id="ARBA00004906"/>
    </source>
</evidence>
<evidence type="ECO:0000256" key="13">
    <source>
        <dbReference type="ARBA" id="ARBA00056267"/>
    </source>
</evidence>
<evidence type="ECO:0000256" key="6">
    <source>
        <dbReference type="ARBA" id="ARBA00012483"/>
    </source>
</evidence>
<evidence type="ECO:0000256" key="11">
    <source>
        <dbReference type="ARBA" id="ARBA00022990"/>
    </source>
</evidence>